<evidence type="ECO:0008006" key="5">
    <source>
        <dbReference type="Google" id="ProtNLM"/>
    </source>
</evidence>
<name>A0A1G4IBY3_TRYEQ</name>
<dbReference type="Proteomes" id="UP000195570">
    <property type="component" value="Unassembled WGS sequence"/>
</dbReference>
<keyword evidence="2" id="KW-0472">Membrane</keyword>
<comment type="caution">
    <text evidence="3">The sequence shown here is derived from an EMBL/GenBank/DDBJ whole genome shotgun (WGS) entry which is preliminary data.</text>
</comment>
<feature type="transmembrane region" description="Helical" evidence="2">
    <location>
        <begin position="49"/>
        <end position="66"/>
    </location>
</feature>
<keyword evidence="2" id="KW-0812">Transmembrane</keyword>
<sequence>MLQNCEVASKRVERGQTTTTDPNDDLAFERHTSAPYGPVKVKRYRIQNIVLEILLVAALCLVLAGSNSSAGKLEKDNYEVFIDWQNVWVCTDEECLTHDIETTLCKKFVTNVTVFHISALAFTIPCFLAIVFNTTMIFGNAFVPKTFMLFNLALCTVASAVAVKASVDTVSSPLCYKMTLRSLGFEYGPAVMIFGFSLAFSVLSLVFCTIFLNTNSDRLSE</sequence>
<protein>
    <recommendedName>
        <fullName evidence="5">Amastin surface glycoprotein</fullName>
    </recommendedName>
</protein>
<dbReference type="GeneID" id="92375202"/>
<evidence type="ECO:0000313" key="3">
    <source>
        <dbReference type="EMBL" id="SCU69693.1"/>
    </source>
</evidence>
<evidence type="ECO:0000256" key="2">
    <source>
        <dbReference type="SAM" id="Phobius"/>
    </source>
</evidence>
<gene>
    <name evidence="3" type="ORF">TEOVI_000126200</name>
</gene>
<proteinExistence type="predicted"/>
<dbReference type="RefSeq" id="XP_067080609.1">
    <property type="nucleotide sequence ID" value="XM_067224508.1"/>
</dbReference>
<keyword evidence="2" id="KW-1133">Transmembrane helix</keyword>
<feature type="region of interest" description="Disordered" evidence="1">
    <location>
        <begin position="1"/>
        <end position="27"/>
    </location>
</feature>
<organism evidence="3 4">
    <name type="scientific">Trypanosoma equiperdum</name>
    <dbReference type="NCBI Taxonomy" id="5694"/>
    <lineage>
        <taxon>Eukaryota</taxon>
        <taxon>Discoba</taxon>
        <taxon>Euglenozoa</taxon>
        <taxon>Kinetoplastea</taxon>
        <taxon>Metakinetoplastina</taxon>
        <taxon>Trypanosomatida</taxon>
        <taxon>Trypanosomatidae</taxon>
        <taxon>Trypanosoma</taxon>
    </lineage>
</organism>
<evidence type="ECO:0000313" key="4">
    <source>
        <dbReference type="Proteomes" id="UP000195570"/>
    </source>
</evidence>
<dbReference type="AlphaFoldDB" id="A0A1G4IBY3"/>
<feature type="transmembrane region" description="Helical" evidence="2">
    <location>
        <begin position="147"/>
        <end position="167"/>
    </location>
</feature>
<feature type="transmembrane region" description="Helical" evidence="2">
    <location>
        <begin position="114"/>
        <end position="135"/>
    </location>
</feature>
<keyword evidence="4" id="KW-1185">Reference proteome</keyword>
<reference evidence="3" key="1">
    <citation type="submission" date="2016-09" db="EMBL/GenBank/DDBJ databases">
        <authorList>
            <person name="Hebert L."/>
            <person name="Moumen B."/>
        </authorList>
    </citation>
    <scope>NUCLEOTIDE SEQUENCE [LARGE SCALE GENOMIC DNA]</scope>
    <source>
        <strain evidence="3">OVI</strain>
    </source>
</reference>
<evidence type="ECO:0000256" key="1">
    <source>
        <dbReference type="SAM" id="MobiDB-lite"/>
    </source>
</evidence>
<dbReference type="EMBL" id="CZPT02001289">
    <property type="protein sequence ID" value="SCU69693.1"/>
    <property type="molecule type" value="Genomic_DNA"/>
</dbReference>
<dbReference type="VEuPathDB" id="TriTrypDB:TEOVI_000126200"/>
<feature type="transmembrane region" description="Helical" evidence="2">
    <location>
        <begin position="187"/>
        <end position="212"/>
    </location>
</feature>
<accession>A0A1G4IBY3</accession>